<name>A0ACC1CSA9_9NEOP</name>
<reference evidence="1 2" key="1">
    <citation type="journal article" date="2021" name="Front. Genet.">
        <title>Chromosome-Level Genome Assembly Reveals Significant Gene Expansion in the Toll and IMD Signaling Pathways of Dendrolimus kikuchii.</title>
        <authorList>
            <person name="Zhou J."/>
            <person name="Wu P."/>
            <person name="Xiong Z."/>
            <person name="Liu N."/>
            <person name="Zhao N."/>
            <person name="Ji M."/>
            <person name="Qiu Y."/>
            <person name="Yang B."/>
        </authorList>
    </citation>
    <scope>NUCLEOTIDE SEQUENCE [LARGE SCALE GENOMIC DNA]</scope>
    <source>
        <strain evidence="1">Ann1</strain>
    </source>
</reference>
<evidence type="ECO:0000313" key="2">
    <source>
        <dbReference type="Proteomes" id="UP000824533"/>
    </source>
</evidence>
<evidence type="ECO:0000313" key="1">
    <source>
        <dbReference type="EMBL" id="KAJ0174548.1"/>
    </source>
</evidence>
<proteinExistence type="predicted"/>
<organism evidence="1 2">
    <name type="scientific">Dendrolimus kikuchii</name>
    <dbReference type="NCBI Taxonomy" id="765133"/>
    <lineage>
        <taxon>Eukaryota</taxon>
        <taxon>Metazoa</taxon>
        <taxon>Ecdysozoa</taxon>
        <taxon>Arthropoda</taxon>
        <taxon>Hexapoda</taxon>
        <taxon>Insecta</taxon>
        <taxon>Pterygota</taxon>
        <taxon>Neoptera</taxon>
        <taxon>Endopterygota</taxon>
        <taxon>Lepidoptera</taxon>
        <taxon>Glossata</taxon>
        <taxon>Ditrysia</taxon>
        <taxon>Bombycoidea</taxon>
        <taxon>Lasiocampidae</taxon>
        <taxon>Dendrolimus</taxon>
    </lineage>
</organism>
<protein>
    <submittedName>
        <fullName evidence="1">Uncharacterized protein</fullName>
    </submittedName>
</protein>
<comment type="caution">
    <text evidence="1">The sequence shown here is derived from an EMBL/GenBank/DDBJ whole genome shotgun (WGS) entry which is preliminary data.</text>
</comment>
<dbReference type="EMBL" id="CM034403">
    <property type="protein sequence ID" value="KAJ0174548.1"/>
    <property type="molecule type" value="Genomic_DNA"/>
</dbReference>
<gene>
    <name evidence="1" type="ORF">K1T71_009656</name>
</gene>
<sequence length="295" mass="34215">MYLPHSYHLLMHSYLSDRLFQVQESEESSELHKIQAGVPQGSVLGPVLYTIYTADLPEVAGVMTATFADDTALLATSKDLNSASEQLQKGLDEIWRWLNKWKIRASPSKSLHITFTLRKGDCPPVHLGENILPHSDRVKYLGMHLDRRLTWKYHAQTKRDEMNLKYKTMLWLLGRNSKLSIDNKLLIYNMVLKPIWTYGIQIWGSASNSNISMIQRLQNVILRTISGVPWYIRNSEIHEHLGVKTTKEEIRELAKSYQCRLALHVNKLAVKLMQRTYPSRLKRHDIQKLQERTSP</sequence>
<accession>A0ACC1CSA9</accession>
<dbReference type="Proteomes" id="UP000824533">
    <property type="component" value="Linkage Group LG17"/>
</dbReference>
<keyword evidence="2" id="KW-1185">Reference proteome</keyword>